<dbReference type="Proteomes" id="UP000676310">
    <property type="component" value="Unassembled WGS sequence"/>
</dbReference>
<evidence type="ECO:0000313" key="3">
    <source>
        <dbReference type="Proteomes" id="UP000676310"/>
    </source>
</evidence>
<organism evidence="2 3">
    <name type="scientific">Alternaria atra</name>
    <dbReference type="NCBI Taxonomy" id="119953"/>
    <lineage>
        <taxon>Eukaryota</taxon>
        <taxon>Fungi</taxon>
        <taxon>Dikarya</taxon>
        <taxon>Ascomycota</taxon>
        <taxon>Pezizomycotina</taxon>
        <taxon>Dothideomycetes</taxon>
        <taxon>Pleosporomycetidae</taxon>
        <taxon>Pleosporales</taxon>
        <taxon>Pleosporineae</taxon>
        <taxon>Pleosporaceae</taxon>
        <taxon>Alternaria</taxon>
        <taxon>Alternaria sect. Ulocladioides</taxon>
    </lineage>
</organism>
<feature type="domain" description="Heterokaryon incompatibility" evidence="1">
    <location>
        <begin position="29"/>
        <end position="218"/>
    </location>
</feature>
<gene>
    <name evidence="2" type="ORF">ALTATR162_LOCUS7718</name>
</gene>
<dbReference type="AlphaFoldDB" id="A0A8J2N3T5"/>
<comment type="caution">
    <text evidence="2">The sequence shown here is derived from an EMBL/GenBank/DDBJ whole genome shotgun (WGS) entry which is preliminary data.</text>
</comment>
<sequence>MHQDDVNHHGIPTLQGRLREISLDRPKSFDALSYVWEDDPSPPNEGNPVPNYILLDGKPGEPRKSLEISKSCYIALQNLRDYHGVRTIWVDAICIDQKNDSEKNMQIPLMKEIYEKARKVYIWLGESKTFEREGIPYKSEDELKYLRQISNGQYTLMDARLSGFPANMSLHQLARSIRVLWDAAVDKWFPSPAVSSNDASLKDLIDRKWFRRMWTMQELVMAEEPFVVCGKRSIRWNRFFWGLVLTWEHTVNDKKPDFEAIIKFLHGIESLWIEITRILEHRQSKHWAWVNKKSSWYSCWDKFLRFMEQHGKTMLFYEVTLGLLMMLPQLHSKGMPINTLGHFFGPFQAFLFSIGALNSLLTPPRRDDQWKESLQERMISILHSCRDQDATNPKDKVYALHGLLTSLEIELPSPKYEDSHSLEATYLEFAEAFIKWQGSLEILLEATGPWGNAPSWVPNWSERYMRLPFSSANATRVHALLESRNSFQFSSDGRGLEIMGREVGVVVYKLKAINRSRSRFWQHVDPSKRMGLLSGAPQEIFDEISALYEWFIIATEVFAFGKEEIAEFMALNIPKDAIYAVDDTRKWIDLIFNHYSRSSCSTEDGSAGMHPGHKVLEMLLQNDRLFSMHWKICQFFAGSMTCFILKAAERFLLGIGPDGTQKKDKVVLFPTLKAPMVARVKESKGGIREVQVVGAALVDDMMDGQFWPEDNSGLEAMLVV</sequence>
<dbReference type="PANTHER" id="PTHR24148:SF73">
    <property type="entry name" value="HET DOMAIN PROTEIN (AFU_ORTHOLOGUE AFUA_8G01020)"/>
    <property type="match status" value="1"/>
</dbReference>
<protein>
    <recommendedName>
        <fullName evidence="1">Heterokaryon incompatibility domain-containing protein</fullName>
    </recommendedName>
</protein>
<evidence type="ECO:0000259" key="1">
    <source>
        <dbReference type="Pfam" id="PF06985"/>
    </source>
</evidence>
<dbReference type="InterPro" id="IPR010730">
    <property type="entry name" value="HET"/>
</dbReference>
<reference evidence="2" key="1">
    <citation type="submission" date="2021-05" db="EMBL/GenBank/DDBJ databases">
        <authorList>
            <person name="Stam R."/>
        </authorList>
    </citation>
    <scope>NUCLEOTIDE SEQUENCE</scope>
    <source>
        <strain evidence="2">CS162</strain>
    </source>
</reference>
<proteinExistence type="predicted"/>
<dbReference type="Pfam" id="PF06985">
    <property type="entry name" value="HET"/>
    <property type="match status" value="1"/>
</dbReference>
<dbReference type="OrthoDB" id="2157530at2759"/>
<name>A0A8J2N3T5_9PLEO</name>
<dbReference type="InterPro" id="IPR052895">
    <property type="entry name" value="HetReg/Transcr_Mod"/>
</dbReference>
<dbReference type="PANTHER" id="PTHR24148">
    <property type="entry name" value="ANKYRIN REPEAT DOMAIN-CONTAINING PROTEIN 39 HOMOLOG-RELATED"/>
    <property type="match status" value="1"/>
</dbReference>
<dbReference type="GeneID" id="67019749"/>
<keyword evidence="3" id="KW-1185">Reference proteome</keyword>
<accession>A0A8J2N3T5</accession>
<dbReference type="EMBL" id="CAJRGZ010000022">
    <property type="protein sequence ID" value="CAG5174028.1"/>
    <property type="molecule type" value="Genomic_DNA"/>
</dbReference>
<evidence type="ECO:0000313" key="2">
    <source>
        <dbReference type="EMBL" id="CAG5174028.1"/>
    </source>
</evidence>
<dbReference type="RefSeq" id="XP_043171282.1">
    <property type="nucleotide sequence ID" value="XM_043315347.1"/>
</dbReference>